<comment type="caution">
    <text evidence="2">The sequence shown here is derived from an EMBL/GenBank/DDBJ whole genome shotgun (WGS) entry which is preliminary data.</text>
</comment>
<dbReference type="RefSeq" id="WP_197988330.1">
    <property type="nucleotide sequence ID" value="NZ_JACYXC010000001.1"/>
</dbReference>
<dbReference type="EMBL" id="JACYXC010000001">
    <property type="protein sequence ID" value="MBH5334667.1"/>
    <property type="molecule type" value="Genomic_DNA"/>
</dbReference>
<accession>A0ABS0NHR1</accession>
<feature type="transmembrane region" description="Helical" evidence="1">
    <location>
        <begin position="287"/>
        <end position="307"/>
    </location>
</feature>
<keyword evidence="3" id="KW-1185">Reference proteome</keyword>
<gene>
    <name evidence="2" type="ORF">IHE55_07585</name>
</gene>
<organism evidence="2 3">
    <name type="scientific">Streptomyces pactum</name>
    <dbReference type="NCBI Taxonomy" id="68249"/>
    <lineage>
        <taxon>Bacteria</taxon>
        <taxon>Bacillati</taxon>
        <taxon>Actinomycetota</taxon>
        <taxon>Actinomycetes</taxon>
        <taxon>Kitasatosporales</taxon>
        <taxon>Streptomycetaceae</taxon>
        <taxon>Streptomyces</taxon>
    </lineage>
</organism>
<dbReference type="Pfam" id="PF11271">
    <property type="entry name" value="PorA"/>
    <property type="match status" value="1"/>
</dbReference>
<keyword evidence="1" id="KW-1133">Transmembrane helix</keyword>
<protein>
    <submittedName>
        <fullName evidence="2">DUF3068 domain-containing protein</fullName>
    </submittedName>
</protein>
<proteinExistence type="predicted"/>
<dbReference type="InterPro" id="IPR021424">
    <property type="entry name" value="PorA"/>
</dbReference>
<keyword evidence="1" id="KW-0472">Membrane</keyword>
<keyword evidence="1" id="KW-0812">Transmembrane</keyword>
<name>A0ABS0NHR1_9ACTN</name>
<evidence type="ECO:0000256" key="1">
    <source>
        <dbReference type="SAM" id="Phobius"/>
    </source>
</evidence>
<reference evidence="2 3" key="1">
    <citation type="submission" date="2020-09" db="EMBL/GenBank/DDBJ databases">
        <title>Biosynthesis of the nuclear factor of activated T cells inhibitor NFAT-133 and its congeners in Streptomyces pactum.</title>
        <authorList>
            <person name="Zhou W."/>
            <person name="Posri P."/>
            <person name="Abugrain M.E."/>
            <person name="Weisberg A.J."/>
            <person name="Chang J.H."/>
            <person name="Mahmud T."/>
        </authorList>
    </citation>
    <scope>NUCLEOTIDE SEQUENCE [LARGE SCALE GENOMIC DNA]</scope>
    <source>
        <strain evidence="2 3">ATCC 27456</strain>
    </source>
</reference>
<dbReference type="Proteomes" id="UP000807371">
    <property type="component" value="Unassembled WGS sequence"/>
</dbReference>
<evidence type="ECO:0000313" key="2">
    <source>
        <dbReference type="EMBL" id="MBH5334667.1"/>
    </source>
</evidence>
<evidence type="ECO:0000313" key="3">
    <source>
        <dbReference type="Proteomes" id="UP000807371"/>
    </source>
</evidence>
<sequence>MRRSVSPLALITFGFGIFLLVLAPMLAWYVEPRAKRTPIDTDVTTVFTGPGSYFDTEAVEVRQDQRLTITRHVLGDVGDSDRDTAVWDVSTTIDTPRSLPLKDPRKSLQWTTERWVTDRRTNAPVHCCGEAPRPFQGEAYLKFPFDVEKRSYRWWDSTLKGSVPLRFAGTTEIQGYRGYRFTGSVPPTEIGSRQVPGRLVGAAQGQVHAEEWYSNGRIELVADRRTGRIIHASVSPRLALRAPGGKGGDKVVLLHGKGLEFTPATQRSQVALARDDNDRLELVGRTAPIAAAVTGGVLTAAGVWLLVRGRVRGARH</sequence>